<reference evidence="1" key="2">
    <citation type="submission" date="2020-06" db="EMBL/GenBank/DDBJ databases">
        <title>Helianthus annuus Genome sequencing and assembly Release 2.</title>
        <authorList>
            <person name="Gouzy J."/>
            <person name="Langlade N."/>
            <person name="Munos S."/>
        </authorList>
    </citation>
    <scope>NUCLEOTIDE SEQUENCE</scope>
    <source>
        <tissue evidence="1">Leaves</tissue>
    </source>
</reference>
<comment type="caution">
    <text evidence="1">The sequence shown here is derived from an EMBL/GenBank/DDBJ whole genome shotgun (WGS) entry which is preliminary data.</text>
</comment>
<evidence type="ECO:0000313" key="1">
    <source>
        <dbReference type="EMBL" id="KAF5761972.1"/>
    </source>
</evidence>
<evidence type="ECO:0000313" key="2">
    <source>
        <dbReference type="Proteomes" id="UP000215914"/>
    </source>
</evidence>
<gene>
    <name evidence="1" type="ORF">HanXRQr2_Chr16g0771471</name>
</gene>
<protein>
    <submittedName>
        <fullName evidence="1">Uncharacterized protein</fullName>
    </submittedName>
</protein>
<name>A0A9K3DWR5_HELAN</name>
<organism evidence="1 2">
    <name type="scientific">Helianthus annuus</name>
    <name type="common">Common sunflower</name>
    <dbReference type="NCBI Taxonomy" id="4232"/>
    <lineage>
        <taxon>Eukaryota</taxon>
        <taxon>Viridiplantae</taxon>
        <taxon>Streptophyta</taxon>
        <taxon>Embryophyta</taxon>
        <taxon>Tracheophyta</taxon>
        <taxon>Spermatophyta</taxon>
        <taxon>Magnoliopsida</taxon>
        <taxon>eudicotyledons</taxon>
        <taxon>Gunneridae</taxon>
        <taxon>Pentapetalae</taxon>
        <taxon>asterids</taxon>
        <taxon>campanulids</taxon>
        <taxon>Asterales</taxon>
        <taxon>Asteraceae</taxon>
        <taxon>Asteroideae</taxon>
        <taxon>Heliantheae alliance</taxon>
        <taxon>Heliantheae</taxon>
        <taxon>Helianthus</taxon>
    </lineage>
</organism>
<dbReference type="Gramene" id="mRNA:HanXRQr2_Chr16g0771471">
    <property type="protein sequence ID" value="mRNA:HanXRQr2_Chr16g0771471"/>
    <property type="gene ID" value="HanXRQr2_Chr16g0771471"/>
</dbReference>
<sequence>MMKIGVKLSSRYQYPSSDEVQPLHNCGSRKHLLLYHSDQRICGRKNIKDNGVEPGLCLIFQKLVLIAMGVKHWPWGSIKEDEHWFVVCTAQTLLRSSNQFGYLDLELHSKYVHIALEGQPTIVVDDLFVVDHFILNAQTTRVAPLFI</sequence>
<proteinExistence type="predicted"/>
<dbReference type="EMBL" id="MNCJ02000331">
    <property type="protein sequence ID" value="KAF5761972.1"/>
    <property type="molecule type" value="Genomic_DNA"/>
</dbReference>
<keyword evidence="2" id="KW-1185">Reference proteome</keyword>
<dbReference type="Proteomes" id="UP000215914">
    <property type="component" value="Unassembled WGS sequence"/>
</dbReference>
<dbReference type="AlphaFoldDB" id="A0A9K3DWR5"/>
<reference evidence="1" key="1">
    <citation type="journal article" date="2017" name="Nature">
        <title>The sunflower genome provides insights into oil metabolism, flowering and Asterid evolution.</title>
        <authorList>
            <person name="Badouin H."/>
            <person name="Gouzy J."/>
            <person name="Grassa C.J."/>
            <person name="Murat F."/>
            <person name="Staton S.E."/>
            <person name="Cottret L."/>
            <person name="Lelandais-Briere C."/>
            <person name="Owens G.L."/>
            <person name="Carrere S."/>
            <person name="Mayjonade B."/>
            <person name="Legrand L."/>
            <person name="Gill N."/>
            <person name="Kane N.C."/>
            <person name="Bowers J.E."/>
            <person name="Hubner S."/>
            <person name="Bellec A."/>
            <person name="Berard A."/>
            <person name="Berges H."/>
            <person name="Blanchet N."/>
            <person name="Boniface M.C."/>
            <person name="Brunel D."/>
            <person name="Catrice O."/>
            <person name="Chaidir N."/>
            <person name="Claudel C."/>
            <person name="Donnadieu C."/>
            <person name="Faraut T."/>
            <person name="Fievet G."/>
            <person name="Helmstetter N."/>
            <person name="King M."/>
            <person name="Knapp S.J."/>
            <person name="Lai Z."/>
            <person name="Le Paslier M.C."/>
            <person name="Lippi Y."/>
            <person name="Lorenzon L."/>
            <person name="Mandel J.R."/>
            <person name="Marage G."/>
            <person name="Marchand G."/>
            <person name="Marquand E."/>
            <person name="Bret-Mestries E."/>
            <person name="Morien E."/>
            <person name="Nambeesan S."/>
            <person name="Nguyen T."/>
            <person name="Pegot-Espagnet P."/>
            <person name="Pouilly N."/>
            <person name="Raftis F."/>
            <person name="Sallet E."/>
            <person name="Schiex T."/>
            <person name="Thomas J."/>
            <person name="Vandecasteele C."/>
            <person name="Vares D."/>
            <person name="Vear F."/>
            <person name="Vautrin S."/>
            <person name="Crespi M."/>
            <person name="Mangin B."/>
            <person name="Burke J.M."/>
            <person name="Salse J."/>
            <person name="Munos S."/>
            <person name="Vincourt P."/>
            <person name="Rieseberg L.H."/>
            <person name="Langlade N.B."/>
        </authorList>
    </citation>
    <scope>NUCLEOTIDE SEQUENCE</scope>
    <source>
        <tissue evidence="1">Leaves</tissue>
    </source>
</reference>
<accession>A0A9K3DWR5</accession>